<reference evidence="4" key="1">
    <citation type="submission" date="2021-05" db="EMBL/GenBank/DDBJ databases">
        <title>Direct Submission.</title>
        <authorList>
            <person name="Li K."/>
            <person name="Gao J."/>
        </authorList>
    </citation>
    <scope>NUCLEOTIDE SEQUENCE [LARGE SCALE GENOMIC DNA]</scope>
    <source>
        <strain evidence="4">HDS12</strain>
    </source>
</reference>
<feature type="region of interest" description="Disordered" evidence="1">
    <location>
        <begin position="61"/>
        <end position="84"/>
    </location>
</feature>
<evidence type="ECO:0008006" key="5">
    <source>
        <dbReference type="Google" id="ProtNLM"/>
    </source>
</evidence>
<dbReference type="Proteomes" id="UP000678016">
    <property type="component" value="Chromosome"/>
</dbReference>
<protein>
    <recommendedName>
        <fullName evidence="5">DUF2530 domain-containing protein</fullName>
    </recommendedName>
</protein>
<keyword evidence="2" id="KW-0812">Transmembrane</keyword>
<keyword evidence="2" id="KW-1133">Transmembrane helix</keyword>
<gene>
    <name evidence="3" type="ORF">KGD83_00360</name>
</gene>
<evidence type="ECO:0000256" key="1">
    <source>
        <dbReference type="SAM" id="MobiDB-lite"/>
    </source>
</evidence>
<evidence type="ECO:0000313" key="4">
    <source>
        <dbReference type="Proteomes" id="UP000678016"/>
    </source>
</evidence>
<evidence type="ECO:0000256" key="2">
    <source>
        <dbReference type="SAM" id="Phobius"/>
    </source>
</evidence>
<feature type="transmembrane region" description="Helical" evidence="2">
    <location>
        <begin position="33"/>
        <end position="52"/>
    </location>
</feature>
<proteinExistence type="predicted"/>
<keyword evidence="2" id="KW-0472">Membrane</keyword>
<evidence type="ECO:0000313" key="3">
    <source>
        <dbReference type="EMBL" id="QUX29104.1"/>
    </source>
</evidence>
<keyword evidence="4" id="KW-1185">Reference proteome</keyword>
<organism evidence="3 4">
    <name type="scientific">Nocardiopsis akebiae</name>
    <dbReference type="NCBI Taxonomy" id="2831968"/>
    <lineage>
        <taxon>Bacteria</taxon>
        <taxon>Bacillati</taxon>
        <taxon>Actinomycetota</taxon>
        <taxon>Actinomycetes</taxon>
        <taxon>Streptosporangiales</taxon>
        <taxon>Nocardiopsidaceae</taxon>
        <taxon>Nocardiopsis</taxon>
    </lineage>
</organism>
<accession>A0ABX8C3X9</accession>
<name>A0ABX8C3X9_9ACTN</name>
<sequence>MRPFLVWCNLVTGGVWAFQAVGRFALEGSTWAAWASAVAALCFGGTGLGYLLRFRRQDREDSLAARRRGNGGTPNDDGPESHRE</sequence>
<dbReference type="RefSeq" id="WP_212641992.1">
    <property type="nucleotide sequence ID" value="NZ_CP074132.1"/>
</dbReference>
<dbReference type="EMBL" id="CP074132">
    <property type="protein sequence ID" value="QUX29104.1"/>
    <property type="molecule type" value="Genomic_DNA"/>
</dbReference>